<dbReference type="Proteomes" id="UP000003227">
    <property type="component" value="Unassembled WGS sequence"/>
</dbReference>
<proteinExistence type="predicted"/>
<sequence length="45" mass="5626">MVDFKHKDKIIIRSLYYIHYFHIDFQMLKYLIRVVNKQEKAVNLL</sequence>
<protein>
    <submittedName>
        <fullName evidence="1">Uncharacterized protein</fullName>
    </submittedName>
</protein>
<accession>D5Q402</accession>
<evidence type="ECO:0000313" key="1">
    <source>
        <dbReference type="EMBL" id="EFH07322.1"/>
    </source>
</evidence>
<dbReference type="AlphaFoldDB" id="D5Q402"/>
<comment type="caution">
    <text evidence="1">The sequence shown here is derived from an EMBL/GenBank/DDBJ whole genome shotgun (WGS) entry which is preliminary data.</text>
</comment>
<dbReference type="HOGENOM" id="CLU_3203226_0_0_9"/>
<reference evidence="1 2" key="1">
    <citation type="submission" date="2010-05" db="EMBL/GenBank/DDBJ databases">
        <authorList>
            <person name="Qin X."/>
            <person name="Bachman B."/>
            <person name="Battles P."/>
            <person name="Bell A."/>
            <person name="Bess C."/>
            <person name="Bickham C."/>
            <person name="Chaboub L."/>
            <person name="Chen D."/>
            <person name="Coyle M."/>
            <person name="Deiros D.R."/>
            <person name="Dinh H."/>
            <person name="Forbes L."/>
            <person name="Fowler G."/>
            <person name="Francisco L."/>
            <person name="Fu Q."/>
            <person name="Gubbala S."/>
            <person name="Hale W."/>
            <person name="Han Y."/>
            <person name="Hemphill L."/>
            <person name="Highlander S.K."/>
            <person name="Hirani K."/>
            <person name="Hogues M."/>
            <person name="Jackson L."/>
            <person name="Jakkamsetti A."/>
            <person name="Javaid M."/>
            <person name="Jiang H."/>
            <person name="Korchina V."/>
            <person name="Kovar C."/>
            <person name="Lara F."/>
            <person name="Lee S."/>
            <person name="Mata R."/>
            <person name="Mathew T."/>
            <person name="Moen C."/>
            <person name="Morales K."/>
            <person name="Munidasa M."/>
            <person name="Nazareth L."/>
            <person name="Ngo R."/>
            <person name="Nguyen L."/>
            <person name="Okwuonu G."/>
            <person name="Ongeri F."/>
            <person name="Patil S."/>
            <person name="Petrosino J."/>
            <person name="Pham C."/>
            <person name="Pham P."/>
            <person name="Pu L.-L."/>
            <person name="Puazo M."/>
            <person name="Raj R."/>
            <person name="Reid J."/>
            <person name="Rouhana J."/>
            <person name="Saada N."/>
            <person name="Shang Y."/>
            <person name="Simmons D."/>
            <person name="Thornton R."/>
            <person name="Warren J."/>
            <person name="Weissenberger G."/>
            <person name="Zhang J."/>
            <person name="Zhang L."/>
            <person name="Zhou C."/>
            <person name="Zhu D."/>
            <person name="Muzny D."/>
            <person name="Worley K."/>
            <person name="Gibbs R."/>
        </authorList>
    </citation>
    <scope>NUCLEOTIDE SEQUENCE [LARGE SCALE GENOMIC DNA]</scope>
    <source>
        <strain evidence="1 2">NAP08</strain>
    </source>
</reference>
<organism evidence="1 2">
    <name type="scientific">Clostridioides difficile NAP08</name>
    <dbReference type="NCBI Taxonomy" id="525259"/>
    <lineage>
        <taxon>Bacteria</taxon>
        <taxon>Bacillati</taxon>
        <taxon>Bacillota</taxon>
        <taxon>Clostridia</taxon>
        <taxon>Peptostreptococcales</taxon>
        <taxon>Peptostreptococcaceae</taxon>
        <taxon>Clostridioides</taxon>
    </lineage>
</organism>
<gene>
    <name evidence="1" type="ORF">HMPREF0220_1634</name>
</gene>
<name>D5Q402_CLODI</name>
<evidence type="ECO:0000313" key="2">
    <source>
        <dbReference type="Proteomes" id="UP000003227"/>
    </source>
</evidence>
<dbReference type="EMBL" id="ADNX01000039">
    <property type="protein sequence ID" value="EFH07322.1"/>
    <property type="molecule type" value="Genomic_DNA"/>
</dbReference>